<dbReference type="Proteomes" id="UP001058429">
    <property type="component" value="Chromosome"/>
</dbReference>
<protein>
    <submittedName>
        <fullName evidence="1">Uncharacterized protein</fullName>
    </submittedName>
</protein>
<sequence>MDEIKIINKFSAPKRTVLITNKELPEEIWIGDQAKINDITCTIIGVPISDRNTFVVDKTDKISVGQIVKFYKAQVFKK</sequence>
<accession>A0A9Q9J2H2</accession>
<dbReference type="AlphaFoldDB" id="A0A9Q9J2H2"/>
<evidence type="ECO:0000313" key="2">
    <source>
        <dbReference type="Proteomes" id="UP001058429"/>
    </source>
</evidence>
<evidence type="ECO:0000313" key="1">
    <source>
        <dbReference type="EMBL" id="UXC62710.1"/>
    </source>
</evidence>
<dbReference type="EMBL" id="CP104396">
    <property type="protein sequence ID" value="UXC62710.1"/>
    <property type="molecule type" value="Genomic_DNA"/>
</dbReference>
<proteinExistence type="predicted"/>
<name>A0A9Q9J2H2_9LACO</name>
<dbReference type="GeneID" id="75137447"/>
<dbReference type="RefSeq" id="WP_260902944.1">
    <property type="nucleotide sequence ID" value="NZ_CP104396.1"/>
</dbReference>
<organism evidence="1 2">
    <name type="scientific">Ligilactobacillus agilis</name>
    <dbReference type="NCBI Taxonomy" id="1601"/>
    <lineage>
        <taxon>Bacteria</taxon>
        <taxon>Bacillati</taxon>
        <taxon>Bacillota</taxon>
        <taxon>Bacilli</taxon>
        <taxon>Lactobacillales</taxon>
        <taxon>Lactobacillaceae</taxon>
        <taxon>Ligilactobacillus</taxon>
    </lineage>
</organism>
<reference evidence="1" key="1">
    <citation type="submission" date="2022-09" db="EMBL/GenBank/DDBJ databases">
        <title>Complete genome of Ligilactobacillus agilis AM_LB6, isolated from chicken feces.</title>
        <authorList>
            <person name="den Bakker H.C."/>
            <person name="Mann A."/>
        </authorList>
    </citation>
    <scope>NUCLEOTIDE SEQUENCE</scope>
    <source>
        <strain evidence="1">AM_LB6</strain>
    </source>
</reference>
<gene>
    <name evidence="1" type="ORF">N4562_06300</name>
</gene>